<comment type="subcellular location">
    <subcellularLocation>
        <location evidence="1">Cell membrane</location>
        <topology evidence="1">Multi-pass membrane protein</topology>
    </subcellularLocation>
</comment>
<dbReference type="RefSeq" id="WP_251957256.1">
    <property type="nucleotide sequence ID" value="NZ_AP025732.1"/>
</dbReference>
<evidence type="ECO:0000256" key="4">
    <source>
        <dbReference type="ARBA" id="ARBA00022989"/>
    </source>
</evidence>
<evidence type="ECO:0000259" key="7">
    <source>
        <dbReference type="Pfam" id="PF02743"/>
    </source>
</evidence>
<keyword evidence="9" id="KW-1185">Reference proteome</keyword>
<feature type="domain" description="Cache" evidence="7">
    <location>
        <begin position="140"/>
        <end position="323"/>
    </location>
</feature>
<organism evidence="8 9">
    <name type="scientific">Nostoc cf. commune SO-36</name>
    <dbReference type="NCBI Taxonomy" id="449208"/>
    <lineage>
        <taxon>Bacteria</taxon>
        <taxon>Bacillati</taxon>
        <taxon>Cyanobacteriota</taxon>
        <taxon>Cyanophyceae</taxon>
        <taxon>Nostocales</taxon>
        <taxon>Nostocaceae</taxon>
        <taxon>Nostoc</taxon>
    </lineage>
</organism>
<dbReference type="Pfam" id="PF02743">
    <property type="entry name" value="dCache_1"/>
    <property type="match status" value="1"/>
</dbReference>
<name>A0ABM7Z8Y0_NOSCO</name>
<sequence length="408" mass="46188">MLSKVQPARFINRLVGKVYAKMPLKYVLIVPFILQICGAVGLVGYLSYQNGQKAVRELATQLENEICDRIEQHLDRYLTTPKQINQINSDAIELGLLNLSDFKTTGNYFWKQMQVFNVGYNSFANPKGEFIGVERLDNGKLLINEVSEKNGIGKLYVYPTDNQGNRRHFQEVKNYDPRIEAWYADPVKIGKPVWSQIYQWEDKPEILSISSSYPIYDKNRKFVGVISVDLLLSQIGNFLASLKVKESGKTFILERSGLIVASSTSEPPYTIINGKGKRLSALNSQNPLIRLTTQSLIKRFGNLKLVVEKQQLSFTADGMRYFVQVKSWNDQLGLDWLIVAVIPEGEFMEQINANTHITILLCISCCAYNLHIIDMNITSGTGCYAGYWVSKLGTKAESTKILKTERSL</sequence>
<dbReference type="Proteomes" id="UP001055453">
    <property type="component" value="Chromosome"/>
</dbReference>
<evidence type="ECO:0000313" key="9">
    <source>
        <dbReference type="Proteomes" id="UP001055453"/>
    </source>
</evidence>
<proteinExistence type="predicted"/>
<dbReference type="EMBL" id="AP025732">
    <property type="protein sequence ID" value="BDI19685.1"/>
    <property type="molecule type" value="Genomic_DNA"/>
</dbReference>
<evidence type="ECO:0000256" key="3">
    <source>
        <dbReference type="ARBA" id="ARBA00022692"/>
    </source>
</evidence>
<evidence type="ECO:0000256" key="6">
    <source>
        <dbReference type="SAM" id="Phobius"/>
    </source>
</evidence>
<protein>
    <recommendedName>
        <fullName evidence="7">Cache domain-containing protein</fullName>
    </recommendedName>
</protein>
<keyword evidence="3 6" id="KW-0812">Transmembrane</keyword>
<evidence type="ECO:0000256" key="5">
    <source>
        <dbReference type="ARBA" id="ARBA00023136"/>
    </source>
</evidence>
<reference evidence="8" key="1">
    <citation type="submission" date="2022-04" db="EMBL/GenBank/DDBJ databases">
        <title>Complete genome sequence of a cyanobacterium, Nostoc sp. SO-36, isolated in Antarctica.</title>
        <authorList>
            <person name="Kanesaki Y."/>
            <person name="Effendi D."/>
            <person name="Sakamoto T."/>
            <person name="Ohtani S."/>
            <person name="Awai K."/>
        </authorList>
    </citation>
    <scope>NUCLEOTIDE SEQUENCE</scope>
    <source>
        <strain evidence="8">SO-36</strain>
    </source>
</reference>
<dbReference type="InterPro" id="IPR033479">
    <property type="entry name" value="dCache_1"/>
</dbReference>
<keyword evidence="4 6" id="KW-1133">Transmembrane helix</keyword>
<dbReference type="SUPFAM" id="SSF103190">
    <property type="entry name" value="Sensory domain-like"/>
    <property type="match status" value="1"/>
</dbReference>
<evidence type="ECO:0000313" key="8">
    <source>
        <dbReference type="EMBL" id="BDI19685.1"/>
    </source>
</evidence>
<dbReference type="InterPro" id="IPR029151">
    <property type="entry name" value="Sensor-like_sf"/>
</dbReference>
<keyword evidence="5 6" id="KW-0472">Membrane</keyword>
<dbReference type="Gene3D" id="3.30.450.20">
    <property type="entry name" value="PAS domain"/>
    <property type="match status" value="2"/>
</dbReference>
<accession>A0ABM7Z8Y0</accession>
<keyword evidence="2" id="KW-1003">Cell membrane</keyword>
<evidence type="ECO:0000256" key="1">
    <source>
        <dbReference type="ARBA" id="ARBA00004651"/>
    </source>
</evidence>
<evidence type="ECO:0000256" key="2">
    <source>
        <dbReference type="ARBA" id="ARBA00022475"/>
    </source>
</evidence>
<dbReference type="CDD" id="cd12913">
    <property type="entry name" value="PDC1_MCP_like"/>
    <property type="match status" value="1"/>
</dbReference>
<feature type="transmembrane region" description="Helical" evidence="6">
    <location>
        <begin position="26"/>
        <end position="48"/>
    </location>
</feature>
<gene>
    <name evidence="8" type="ORF">ANSO36C_54870</name>
</gene>